<reference evidence="2" key="1">
    <citation type="submission" date="2014-09" db="EMBL/GenBank/DDBJ databases">
        <authorList>
            <person name="Magalhaes I.L.F."/>
            <person name="Oliveira U."/>
            <person name="Santos F.R."/>
            <person name="Vidigal T.H.D.A."/>
            <person name="Brescovit A.D."/>
            <person name="Santos A.J."/>
        </authorList>
    </citation>
    <scope>NUCLEOTIDE SEQUENCE</scope>
    <source>
        <tissue evidence="2">Shoot tissue taken approximately 20 cm above the soil surface</tissue>
    </source>
</reference>
<feature type="compositionally biased region" description="Polar residues" evidence="1">
    <location>
        <begin position="77"/>
        <end position="102"/>
    </location>
</feature>
<proteinExistence type="predicted"/>
<feature type="region of interest" description="Disordered" evidence="1">
    <location>
        <begin position="70"/>
        <end position="110"/>
    </location>
</feature>
<organism evidence="2">
    <name type="scientific">Arundo donax</name>
    <name type="common">Giant reed</name>
    <name type="synonym">Donax arundinaceus</name>
    <dbReference type="NCBI Taxonomy" id="35708"/>
    <lineage>
        <taxon>Eukaryota</taxon>
        <taxon>Viridiplantae</taxon>
        <taxon>Streptophyta</taxon>
        <taxon>Embryophyta</taxon>
        <taxon>Tracheophyta</taxon>
        <taxon>Spermatophyta</taxon>
        <taxon>Magnoliopsida</taxon>
        <taxon>Liliopsida</taxon>
        <taxon>Poales</taxon>
        <taxon>Poaceae</taxon>
        <taxon>PACMAD clade</taxon>
        <taxon>Arundinoideae</taxon>
        <taxon>Arundineae</taxon>
        <taxon>Arundo</taxon>
    </lineage>
</organism>
<name>A0A0A9EKR8_ARUDO</name>
<dbReference type="AlphaFoldDB" id="A0A0A9EKR8"/>
<protein>
    <submittedName>
        <fullName evidence="2">Uncharacterized protein</fullName>
    </submittedName>
</protein>
<evidence type="ECO:0000256" key="1">
    <source>
        <dbReference type="SAM" id="MobiDB-lite"/>
    </source>
</evidence>
<evidence type="ECO:0000313" key="2">
    <source>
        <dbReference type="EMBL" id="JAD98470.1"/>
    </source>
</evidence>
<sequence length="110" mass="11996">MDPPDLGIHHLSALMNLVVNVHCEGARIEEVEALEAAIRTGASMLPNHPKPTLNRFGVPEMTRDDAGIEKQGHEENTTQISTPVWFFNTSGPQGGQETTLNPSLDLLQDV</sequence>
<dbReference type="EMBL" id="GBRH01199425">
    <property type="protein sequence ID" value="JAD98470.1"/>
    <property type="molecule type" value="Transcribed_RNA"/>
</dbReference>
<accession>A0A0A9EKR8</accession>
<reference evidence="2" key="2">
    <citation type="journal article" date="2015" name="Data Brief">
        <title>Shoot transcriptome of the giant reed, Arundo donax.</title>
        <authorList>
            <person name="Barrero R.A."/>
            <person name="Guerrero F.D."/>
            <person name="Moolhuijzen P."/>
            <person name="Goolsby J.A."/>
            <person name="Tidwell J."/>
            <person name="Bellgard S.E."/>
            <person name="Bellgard M.I."/>
        </authorList>
    </citation>
    <scope>NUCLEOTIDE SEQUENCE</scope>
    <source>
        <tissue evidence="2">Shoot tissue taken approximately 20 cm above the soil surface</tissue>
    </source>
</reference>